<keyword evidence="3" id="KW-1185">Reference proteome</keyword>
<dbReference type="Gene3D" id="3.20.20.70">
    <property type="entry name" value="Aldolase class I"/>
    <property type="match status" value="1"/>
</dbReference>
<dbReference type="InterPro" id="IPR003830">
    <property type="entry name" value="ComA_synth"/>
</dbReference>
<evidence type="ECO:0000256" key="1">
    <source>
        <dbReference type="ARBA" id="ARBA00010424"/>
    </source>
</evidence>
<dbReference type="EC" id="4.4.1.19" evidence="2"/>
<dbReference type="RefSeq" id="WP_012810665.1">
    <property type="nucleotide sequence ID" value="NC_013205.1"/>
</dbReference>
<dbReference type="KEGG" id="aac:Aaci_1301"/>
<dbReference type="InterPro" id="IPR013785">
    <property type="entry name" value="Aldolase_TIM"/>
</dbReference>
<dbReference type="Proteomes" id="UP000001917">
    <property type="component" value="Chromosome"/>
</dbReference>
<comment type="similarity">
    <text evidence="1">Belongs to the phosphosulfolactate synthase family.</text>
</comment>
<keyword evidence="2" id="KW-0456">Lyase</keyword>
<proteinExistence type="inferred from homology"/>
<reference evidence="2 3" key="2">
    <citation type="journal article" date="2010" name="Stand. Genomic Sci.">
        <title>Complete genome sequence of Alicyclobacillus acidocaldarius type strain (104-IA).</title>
        <authorList>
            <person name="Mavromatis K."/>
            <person name="Sikorski J."/>
            <person name="Lapidus A."/>
            <person name="Glavina Del Rio T."/>
            <person name="Copeland A."/>
            <person name="Tice H."/>
            <person name="Cheng J.F."/>
            <person name="Lucas S."/>
            <person name="Chen F."/>
            <person name="Nolan M."/>
            <person name="Bruce D."/>
            <person name="Goodwin L."/>
            <person name="Pitluck S."/>
            <person name="Ivanova N."/>
            <person name="Ovchinnikova G."/>
            <person name="Pati A."/>
            <person name="Chen A."/>
            <person name="Palaniappan K."/>
            <person name="Land M."/>
            <person name="Hauser L."/>
            <person name="Chang Y.J."/>
            <person name="Jeffries C.D."/>
            <person name="Chain P."/>
            <person name="Meincke L."/>
            <person name="Sims D."/>
            <person name="Chertkov O."/>
            <person name="Han C."/>
            <person name="Brettin T."/>
            <person name="Detter J.C."/>
            <person name="Wahrenburg C."/>
            <person name="Rohde M."/>
            <person name="Pukall R."/>
            <person name="Goker M."/>
            <person name="Bristow J."/>
            <person name="Eisen J.A."/>
            <person name="Markowitz V."/>
            <person name="Hugenholtz P."/>
            <person name="Klenk H.P."/>
            <person name="Kyrpides N.C."/>
        </authorList>
    </citation>
    <scope>NUCLEOTIDE SEQUENCE [LARGE SCALE GENOMIC DNA]</scope>
    <source>
        <strain evidence="3">ATCC 27009 / DSM 446 / BCRC 14685 / JCM 5260 / KCTC 1825 / NBRC 15652 / NCIMB 11725 / NRRL B-14509 / 104-IA</strain>
    </source>
</reference>
<dbReference type="InterPro" id="IPR036112">
    <property type="entry name" value="ComA_synth_sf"/>
</dbReference>
<dbReference type="STRING" id="521098.Aaci_1301"/>
<reference evidence="3" key="1">
    <citation type="submission" date="2009-09" db="EMBL/GenBank/DDBJ databases">
        <title>The complete chromosome of Alicyclobacillus acidocaldarius subsp. acidocaldarius DSM 446.</title>
        <authorList>
            <consortium name="US DOE Joint Genome Institute (JGI-PGF)"/>
            <person name="Lucas S."/>
            <person name="Copeland A."/>
            <person name="Lapidus A."/>
            <person name="Glavina del Rio T."/>
            <person name="Dalin E."/>
            <person name="Tice H."/>
            <person name="Bruce D."/>
            <person name="Goodwin L."/>
            <person name="Pitluck S."/>
            <person name="Kyrpides N."/>
            <person name="Mavromatis K."/>
            <person name="Ivanova N."/>
            <person name="Ovchinnikova G."/>
            <person name="Chertkov O."/>
            <person name="Sims D."/>
            <person name="Brettin T."/>
            <person name="Detter J.C."/>
            <person name="Han C."/>
            <person name="Larimer F."/>
            <person name="Land M."/>
            <person name="Hauser L."/>
            <person name="Markowitz V."/>
            <person name="Cheng J.-F."/>
            <person name="Hugenholtz P."/>
            <person name="Woyke T."/>
            <person name="Wu D."/>
            <person name="Pukall R."/>
            <person name="Klenk H.-P."/>
            <person name="Eisen J.A."/>
        </authorList>
    </citation>
    <scope>NUCLEOTIDE SEQUENCE [LARGE SCALE GENOMIC DNA]</scope>
    <source>
        <strain evidence="3">ATCC 27009 / DSM 446 / BCRC 14685 / JCM 5260 / KCTC 1825 / NBRC 15652 / NCIMB 11725 / NRRL B-14509 / 104-IA</strain>
    </source>
</reference>
<dbReference type="HOGENOM" id="CLU_062679_2_0_9"/>
<sequence length="275" mass="29373">MIVPEGGAFSQWIAPPLGRREGKPRTSGITMVIDKGLSLAETESLLSMAAPIIDLLKLGFGTSAVYPERILRAKLERAAQADVMACPGGTLAEVAWTQGVFAEYLRRCRELGFQAMEISDGTIDLPLDHRARAIAAAKRVFPLVITEVGKKLSDDVDLVRCAEGVLRDLEAGADYVILEGRESGEGVGIYDPGGKVLDDALAVFVAALPVEARSRVIWEAPKKSQQVELIRRFGPGVNLGNVPPADAIALECLRLGLRADTFVLTLGGPECHGSS</sequence>
<dbReference type="EMBL" id="CP001727">
    <property type="protein sequence ID" value="ACV58329.1"/>
    <property type="molecule type" value="Genomic_DNA"/>
</dbReference>
<dbReference type="GO" id="GO:0043817">
    <property type="term" value="F:phosphosulfolactate synthase activity"/>
    <property type="evidence" value="ECO:0007669"/>
    <property type="project" value="UniProtKB-EC"/>
</dbReference>
<organism evidence="2 3">
    <name type="scientific">Alicyclobacillus acidocaldarius subsp. acidocaldarius (strain ATCC 27009 / DSM 446 / BCRC 14685 / JCM 5260 / KCTC 1825 / NBRC 15652 / NCIMB 11725 / NRRL B-14509 / 104-IA)</name>
    <name type="common">Bacillus acidocaldarius</name>
    <dbReference type="NCBI Taxonomy" id="521098"/>
    <lineage>
        <taxon>Bacteria</taxon>
        <taxon>Bacillati</taxon>
        <taxon>Bacillota</taxon>
        <taxon>Bacilli</taxon>
        <taxon>Bacillales</taxon>
        <taxon>Alicyclobacillaceae</taxon>
        <taxon>Alicyclobacillus</taxon>
    </lineage>
</organism>
<evidence type="ECO:0000313" key="3">
    <source>
        <dbReference type="Proteomes" id="UP000001917"/>
    </source>
</evidence>
<accession>C8WW57</accession>
<evidence type="ECO:0000313" key="2">
    <source>
        <dbReference type="EMBL" id="ACV58329.1"/>
    </source>
</evidence>
<dbReference type="eggNOG" id="COG1809">
    <property type="taxonomic scope" value="Bacteria"/>
</dbReference>
<dbReference type="PANTHER" id="PTHR48413:SF1">
    <property type="entry name" value="PROTEIN HEAT-STRESS-ASSOCIATED 32"/>
    <property type="match status" value="1"/>
</dbReference>
<gene>
    <name evidence="2" type="ordered locus">Aaci_1301</name>
</gene>
<dbReference type="AlphaFoldDB" id="C8WW57"/>
<dbReference type="SUPFAM" id="SSF102110">
    <property type="entry name" value="(2r)-phospho-3-sulfolactate synthase ComA"/>
    <property type="match status" value="1"/>
</dbReference>
<dbReference type="PANTHER" id="PTHR48413">
    <property type="match status" value="1"/>
</dbReference>
<protein>
    <submittedName>
        <fullName evidence="2">Phosphosulfolactate synthase</fullName>
        <ecNumber evidence="2">4.4.1.19</ecNumber>
    </submittedName>
</protein>
<name>C8WW57_ALIAD</name>
<dbReference type="Pfam" id="PF02679">
    <property type="entry name" value="ComA"/>
    <property type="match status" value="1"/>
</dbReference>
<dbReference type="PROSITE" id="PS50890">
    <property type="entry name" value="PUA"/>
    <property type="match status" value="1"/>
</dbReference>